<evidence type="ECO:0000313" key="5">
    <source>
        <dbReference type="Proteomes" id="UP000031535"/>
    </source>
</evidence>
<dbReference type="CDD" id="cd00829">
    <property type="entry name" value="SCP-x_thiolase"/>
    <property type="match status" value="1"/>
</dbReference>
<evidence type="ECO:0000313" key="3">
    <source>
        <dbReference type="EMBL" id="KIH80662.1"/>
    </source>
</evidence>
<dbReference type="InterPro" id="IPR020616">
    <property type="entry name" value="Thiolase_N"/>
</dbReference>
<comment type="caution">
    <text evidence="4">The sequence shown here is derived from an EMBL/GenBank/DDBJ whole genome shotgun (WGS) entry which is preliminary data.</text>
</comment>
<organism evidence="4 5">
    <name type="scientific">Pseudomonas batumici</name>
    <dbReference type="NCBI Taxonomy" id="226910"/>
    <lineage>
        <taxon>Bacteria</taxon>
        <taxon>Pseudomonadati</taxon>
        <taxon>Pseudomonadota</taxon>
        <taxon>Gammaproteobacteria</taxon>
        <taxon>Pseudomonadales</taxon>
        <taxon>Pseudomonadaceae</taxon>
        <taxon>Pseudomonas</taxon>
    </lineage>
</organism>
<evidence type="ECO:0000313" key="4">
    <source>
        <dbReference type="EMBL" id="KIH82808.1"/>
    </source>
</evidence>
<dbReference type="GO" id="GO:0003988">
    <property type="term" value="F:acetyl-CoA C-acyltransferase activity"/>
    <property type="evidence" value="ECO:0007669"/>
    <property type="project" value="UniProtKB-ARBA"/>
</dbReference>
<dbReference type="EMBL" id="JXDG01000080">
    <property type="protein sequence ID" value="KIH80662.1"/>
    <property type="molecule type" value="Genomic_DNA"/>
</dbReference>
<evidence type="ECO:0000259" key="2">
    <source>
        <dbReference type="Pfam" id="PF22691"/>
    </source>
</evidence>
<dbReference type="SUPFAM" id="SSF53901">
    <property type="entry name" value="Thiolase-like"/>
    <property type="match status" value="1"/>
</dbReference>
<accession>A0A0C2EVQ7</accession>
<dbReference type="NCBIfam" id="NF005704">
    <property type="entry name" value="PRK07516.1"/>
    <property type="match status" value="1"/>
</dbReference>
<protein>
    <submittedName>
        <fullName evidence="4">3-ketoacyl-CoA thiolase</fullName>
    </submittedName>
</protein>
<dbReference type="Gene3D" id="3.40.47.10">
    <property type="match status" value="1"/>
</dbReference>
<dbReference type="EMBL" id="JXDG01000042">
    <property type="protein sequence ID" value="KIH82808.1"/>
    <property type="molecule type" value="Genomic_DNA"/>
</dbReference>
<dbReference type="Proteomes" id="UP000031535">
    <property type="component" value="Unassembled WGS sequence"/>
</dbReference>
<dbReference type="InterPro" id="IPR016039">
    <property type="entry name" value="Thiolase-like"/>
</dbReference>
<gene>
    <name evidence="4" type="ORF">UCMB321_3263</name>
    <name evidence="3" type="ORF">UCMB321_5608</name>
</gene>
<dbReference type="Pfam" id="PF22691">
    <property type="entry name" value="Thiolase_C_1"/>
    <property type="match status" value="1"/>
</dbReference>
<dbReference type="PANTHER" id="PTHR42870">
    <property type="entry name" value="ACETYL-COA C-ACETYLTRANSFERASE"/>
    <property type="match status" value="1"/>
</dbReference>
<proteinExistence type="predicted"/>
<name>A0A0C2EVQ7_9PSED</name>
<dbReference type="Pfam" id="PF00108">
    <property type="entry name" value="Thiolase_N"/>
    <property type="match status" value="1"/>
</dbReference>
<evidence type="ECO:0000259" key="1">
    <source>
        <dbReference type="Pfam" id="PF00108"/>
    </source>
</evidence>
<dbReference type="AlphaFoldDB" id="A0A0C2EVQ7"/>
<keyword evidence="5" id="KW-1185">Reference proteome</keyword>
<dbReference type="PATRIC" id="fig|226910.6.peg.3252"/>
<sequence length="408" mass="43030">MRHCNQCLIQTKKKITMMNDCVSIVAAGHSPFGRLAGSTLEDLIVQVTRQALTDAAIEAAEIDALFLGHFNSGMVPDGFAASLLLQADPGLRFKPATRCENACASGAAAIQAGINAILSGSAELVLVVGAEKMTGNSTAEVTRALAGAGYQNDSEEAGLSFPQLFSLAAQQYRQRYHCPMASMAAIAAKNHANAMANPLAQMHKVMDFEHCNNVSQSNPYVAPSLRLTDCSLISDGASAIVLASARRARQFRREVLIRSVAQVNDLLPIARRDILAFEGPQRAIHSALRSASVTLGDLGFAEVHDCFTIAELLIYEAMGLAPRGEGHRALDDGTVRPGGRLPVNLSGGLKAKGHPVGATGVSMHALAFRQLTGEPIGLAAANPEFGLVFNMGGMAVANYASVLQARRS</sequence>
<reference evidence="4 5" key="1">
    <citation type="submission" date="2015-01" db="EMBL/GenBank/DDBJ databases">
        <title>Complete genome of Pseudomonas batumici UCM B-321 producer of the batumin antibiotic with strong antistaphilococcal and potential anticancer activity.</title>
        <authorList>
            <person name="Klochko V.V."/>
            <person name="Zelena L.B."/>
            <person name="Elena K.A."/>
            <person name="Reva O.N."/>
        </authorList>
    </citation>
    <scope>NUCLEOTIDE SEQUENCE [LARGE SCALE GENOMIC DNA]</scope>
    <source>
        <strain evidence="4 5">UCM B-321</strain>
    </source>
</reference>
<feature type="domain" description="Thiolase C-terminal" evidence="2">
    <location>
        <begin position="270"/>
        <end position="404"/>
    </location>
</feature>
<dbReference type="InterPro" id="IPR055140">
    <property type="entry name" value="Thiolase_C_2"/>
</dbReference>
<dbReference type="InterPro" id="IPR002155">
    <property type="entry name" value="Thiolase"/>
</dbReference>
<dbReference type="STRING" id="226910.UCMB321_3263"/>
<dbReference type="PANTHER" id="PTHR42870:SF6">
    <property type="entry name" value="ACETYL-COA C-ACYLTRANSFERASE"/>
    <property type="match status" value="1"/>
</dbReference>
<feature type="domain" description="Thiolase N-terminal" evidence="1">
    <location>
        <begin position="22"/>
        <end position="202"/>
    </location>
</feature>
<dbReference type="PIRSF" id="PIRSF000429">
    <property type="entry name" value="Ac-CoA_Ac_transf"/>
    <property type="match status" value="1"/>
</dbReference>